<dbReference type="EMBL" id="JALJOQ010000004">
    <property type="protein sequence ID" value="KAK9813482.1"/>
    <property type="molecule type" value="Genomic_DNA"/>
</dbReference>
<feature type="compositionally biased region" description="Polar residues" evidence="7">
    <location>
        <begin position="402"/>
        <end position="421"/>
    </location>
</feature>
<feature type="compositionally biased region" description="Polar residues" evidence="7">
    <location>
        <begin position="179"/>
        <end position="200"/>
    </location>
</feature>
<evidence type="ECO:0000256" key="2">
    <source>
        <dbReference type="ARBA" id="ARBA00022737"/>
    </source>
</evidence>
<evidence type="ECO:0000313" key="10">
    <source>
        <dbReference type="EMBL" id="KAK9813482.1"/>
    </source>
</evidence>
<evidence type="ECO:0000259" key="9">
    <source>
        <dbReference type="PROSITE" id="PS51294"/>
    </source>
</evidence>
<reference evidence="10 11" key="1">
    <citation type="journal article" date="2024" name="Nat. Commun.">
        <title>Phylogenomics reveals the evolutionary origins of lichenization in chlorophyte algae.</title>
        <authorList>
            <person name="Puginier C."/>
            <person name="Libourel C."/>
            <person name="Otte J."/>
            <person name="Skaloud P."/>
            <person name="Haon M."/>
            <person name="Grisel S."/>
            <person name="Petersen M."/>
            <person name="Berrin J.G."/>
            <person name="Delaux P.M."/>
            <person name="Dal Grande F."/>
            <person name="Keller J."/>
        </authorList>
    </citation>
    <scope>NUCLEOTIDE SEQUENCE [LARGE SCALE GENOMIC DNA]</scope>
    <source>
        <strain evidence="10 11">SAG 2036</strain>
    </source>
</reference>
<comment type="caution">
    <text evidence="10">The sequence shown here is derived from an EMBL/GenBank/DDBJ whole genome shotgun (WGS) entry which is preliminary data.</text>
</comment>
<keyword evidence="5" id="KW-0804">Transcription</keyword>
<feature type="region of interest" description="Disordered" evidence="7">
    <location>
        <begin position="105"/>
        <end position="204"/>
    </location>
</feature>
<comment type="subcellular location">
    <subcellularLocation>
        <location evidence="1">Nucleus</location>
    </subcellularLocation>
</comment>
<dbReference type="SUPFAM" id="SSF46689">
    <property type="entry name" value="Homeodomain-like"/>
    <property type="match status" value="1"/>
</dbReference>
<dbReference type="InterPro" id="IPR001005">
    <property type="entry name" value="SANT/Myb"/>
</dbReference>
<evidence type="ECO:0000313" key="11">
    <source>
        <dbReference type="Proteomes" id="UP001465755"/>
    </source>
</evidence>
<dbReference type="PROSITE" id="PS50090">
    <property type="entry name" value="MYB_LIKE"/>
    <property type="match status" value="2"/>
</dbReference>
<keyword evidence="6" id="KW-0539">Nucleus</keyword>
<evidence type="ECO:0000256" key="4">
    <source>
        <dbReference type="ARBA" id="ARBA00023125"/>
    </source>
</evidence>
<feature type="compositionally biased region" description="Polar residues" evidence="7">
    <location>
        <begin position="105"/>
        <end position="118"/>
    </location>
</feature>
<dbReference type="AlphaFoldDB" id="A0AAW1PXG2"/>
<feature type="compositionally biased region" description="Polar residues" evidence="7">
    <location>
        <begin position="129"/>
        <end position="146"/>
    </location>
</feature>
<evidence type="ECO:0000256" key="5">
    <source>
        <dbReference type="ARBA" id="ARBA00023163"/>
    </source>
</evidence>
<keyword evidence="4" id="KW-0238">DNA-binding</keyword>
<feature type="compositionally biased region" description="Polar residues" evidence="7">
    <location>
        <begin position="153"/>
        <end position="168"/>
    </location>
</feature>
<accession>A0AAW1PXG2</accession>
<dbReference type="GO" id="GO:0005634">
    <property type="term" value="C:nucleus"/>
    <property type="evidence" value="ECO:0007669"/>
    <property type="project" value="UniProtKB-SubCell"/>
</dbReference>
<dbReference type="PANTHER" id="PTHR47995:SF18">
    <property type="entry name" value="TRANSCRIPTION FACTOR MYB65"/>
    <property type="match status" value="1"/>
</dbReference>
<feature type="domain" description="HTH myb-type" evidence="9">
    <location>
        <begin position="10"/>
        <end position="54"/>
    </location>
</feature>
<dbReference type="InterPro" id="IPR009057">
    <property type="entry name" value="Homeodomain-like_sf"/>
</dbReference>
<evidence type="ECO:0000259" key="8">
    <source>
        <dbReference type="PROSITE" id="PS50090"/>
    </source>
</evidence>
<proteinExistence type="predicted"/>
<dbReference type="InterPro" id="IPR017930">
    <property type="entry name" value="Myb_dom"/>
</dbReference>
<dbReference type="CDD" id="cd00167">
    <property type="entry name" value="SANT"/>
    <property type="match status" value="2"/>
</dbReference>
<feature type="domain" description="HTH myb-type" evidence="9">
    <location>
        <begin position="55"/>
        <end position="109"/>
    </location>
</feature>
<keyword evidence="11" id="KW-1185">Reference proteome</keyword>
<feature type="compositionally biased region" description="Low complexity" evidence="7">
    <location>
        <begin position="219"/>
        <end position="239"/>
    </location>
</feature>
<organism evidence="10 11">
    <name type="scientific">Symbiochloris irregularis</name>
    <dbReference type="NCBI Taxonomy" id="706552"/>
    <lineage>
        <taxon>Eukaryota</taxon>
        <taxon>Viridiplantae</taxon>
        <taxon>Chlorophyta</taxon>
        <taxon>core chlorophytes</taxon>
        <taxon>Trebouxiophyceae</taxon>
        <taxon>Trebouxiales</taxon>
        <taxon>Trebouxiaceae</taxon>
        <taxon>Symbiochloris</taxon>
    </lineage>
</organism>
<evidence type="ECO:0000256" key="1">
    <source>
        <dbReference type="ARBA" id="ARBA00004123"/>
    </source>
</evidence>
<dbReference type="Proteomes" id="UP001465755">
    <property type="component" value="Unassembled WGS sequence"/>
</dbReference>
<feature type="region of interest" description="Disordered" evidence="7">
    <location>
        <begin position="219"/>
        <end position="265"/>
    </location>
</feature>
<feature type="domain" description="Myb-like" evidence="8">
    <location>
        <begin position="55"/>
        <end position="105"/>
    </location>
</feature>
<dbReference type="GO" id="GO:0003677">
    <property type="term" value="F:DNA binding"/>
    <property type="evidence" value="ECO:0007669"/>
    <property type="project" value="UniProtKB-KW"/>
</dbReference>
<dbReference type="SMART" id="SM00717">
    <property type="entry name" value="SANT"/>
    <property type="match status" value="2"/>
</dbReference>
<evidence type="ECO:0000256" key="6">
    <source>
        <dbReference type="ARBA" id="ARBA00023242"/>
    </source>
</evidence>
<gene>
    <name evidence="10" type="ORF">WJX73_001575</name>
</gene>
<evidence type="ECO:0000256" key="7">
    <source>
        <dbReference type="SAM" id="MobiDB-lite"/>
    </source>
</evidence>
<dbReference type="Pfam" id="PF00249">
    <property type="entry name" value="Myb_DNA-binding"/>
    <property type="match status" value="2"/>
</dbReference>
<dbReference type="PANTHER" id="PTHR47995">
    <property type="entry name" value="TRANSCRIPTION FACTOR MYB33-RELATED"/>
    <property type="match status" value="1"/>
</dbReference>
<name>A0AAW1PXG2_9CHLO</name>
<dbReference type="PROSITE" id="PS51294">
    <property type="entry name" value="HTH_MYB"/>
    <property type="match status" value="2"/>
</dbReference>
<sequence>MPQPDDAGKKWLTTEDALLLELVASQGTGKWSSLARLIPGRSGKSCRLRFHNHLAAGLSKGPFTAQEDACILQAHAKHGNRWALIAKALPGRTDNSVKNRWNSALKRQQSGSASTEAPSSVKKVRSDVQEQPQRLPSQTLSASENASGLLRSGSGSCASQTFENSQAPAVNDPGRTAVKSGQQKSAFLSASLKPSASSDTCRQDELKPAQRGLLEGYPSASSASFLPPAPLPRASSFPSKLQSAVKPPQRPEKSSGSAMESHGPLLTSRSSISSALGFPLRLPSIEGTFLAAAQMPPAIVGVHSHQPGLTTLQSNCSSTMWALPQVASPYGEAHPAAFVSSPFAAVAHPPIPPTPFTHPAHPPVLGSYLPSGLSSVSSMPLSSNASMRRASTSLTRALTAFSTMPSRPQTLPADASSSQLTHQRRRRSI</sequence>
<protein>
    <submittedName>
        <fullName evidence="10">Uncharacterized protein</fullName>
    </submittedName>
</protein>
<dbReference type="Gene3D" id="1.10.10.60">
    <property type="entry name" value="Homeodomain-like"/>
    <property type="match status" value="2"/>
</dbReference>
<feature type="domain" description="Myb-like" evidence="8">
    <location>
        <begin position="3"/>
        <end position="54"/>
    </location>
</feature>
<evidence type="ECO:0000256" key="3">
    <source>
        <dbReference type="ARBA" id="ARBA00023015"/>
    </source>
</evidence>
<keyword evidence="2" id="KW-0677">Repeat</keyword>
<feature type="region of interest" description="Disordered" evidence="7">
    <location>
        <begin position="402"/>
        <end position="429"/>
    </location>
</feature>
<keyword evidence="3" id="KW-0805">Transcription regulation</keyword>